<name>A0A5C8P836_9HYPH</name>
<dbReference type="InterPro" id="IPR007462">
    <property type="entry name" value="COV1-like"/>
</dbReference>
<evidence type="ECO:0000256" key="1">
    <source>
        <dbReference type="SAM" id="Phobius"/>
    </source>
</evidence>
<dbReference type="Proteomes" id="UP000321638">
    <property type="component" value="Unassembled WGS sequence"/>
</dbReference>
<dbReference type="RefSeq" id="WP_147852267.1">
    <property type="nucleotide sequence ID" value="NZ_VDUZ01000076.1"/>
</dbReference>
<protein>
    <submittedName>
        <fullName evidence="2">DUF502 domain-containing protein</fullName>
    </submittedName>
</protein>
<keyword evidence="1" id="KW-0812">Transmembrane</keyword>
<feature type="transmembrane region" description="Helical" evidence="1">
    <location>
        <begin position="39"/>
        <end position="58"/>
    </location>
</feature>
<proteinExistence type="predicted"/>
<keyword evidence="1" id="KW-0472">Membrane</keyword>
<dbReference type="AlphaFoldDB" id="A0A5C8P836"/>
<accession>A0A5C8P836</accession>
<dbReference type="Pfam" id="PF04367">
    <property type="entry name" value="DUF502"/>
    <property type="match status" value="1"/>
</dbReference>
<dbReference type="EMBL" id="VDUZ01000076">
    <property type="protein sequence ID" value="TXL69620.1"/>
    <property type="molecule type" value="Genomic_DNA"/>
</dbReference>
<feature type="transmembrane region" description="Helical" evidence="1">
    <location>
        <begin position="12"/>
        <end position="33"/>
    </location>
</feature>
<feature type="transmembrane region" description="Helical" evidence="1">
    <location>
        <begin position="65"/>
        <end position="85"/>
    </location>
</feature>
<gene>
    <name evidence="2" type="ORF">FHP25_38150</name>
</gene>
<dbReference type="PANTHER" id="PTHR31876">
    <property type="entry name" value="COV-LIKE PROTEIN 1"/>
    <property type="match status" value="1"/>
</dbReference>
<keyword evidence="1" id="KW-1133">Transmembrane helix</keyword>
<evidence type="ECO:0000313" key="3">
    <source>
        <dbReference type="Proteomes" id="UP000321638"/>
    </source>
</evidence>
<dbReference type="PANTHER" id="PTHR31876:SF26">
    <property type="entry name" value="PROTEIN LIKE COV 2"/>
    <property type="match status" value="1"/>
</dbReference>
<keyword evidence="3" id="KW-1185">Reference proteome</keyword>
<organism evidence="2 3">
    <name type="scientific">Vineibacter terrae</name>
    <dbReference type="NCBI Taxonomy" id="2586908"/>
    <lineage>
        <taxon>Bacteria</taxon>
        <taxon>Pseudomonadati</taxon>
        <taxon>Pseudomonadota</taxon>
        <taxon>Alphaproteobacteria</taxon>
        <taxon>Hyphomicrobiales</taxon>
        <taxon>Vineibacter</taxon>
    </lineage>
</organism>
<reference evidence="2 3" key="1">
    <citation type="submission" date="2019-06" db="EMBL/GenBank/DDBJ databases">
        <title>New taxonomy in bacterial strain CC-CFT640, isolated from vineyard.</title>
        <authorList>
            <person name="Lin S.-Y."/>
            <person name="Tsai C.-F."/>
            <person name="Young C.-C."/>
        </authorList>
    </citation>
    <scope>NUCLEOTIDE SEQUENCE [LARGE SCALE GENOMIC DNA]</scope>
    <source>
        <strain evidence="2 3">CC-CFT640</strain>
    </source>
</reference>
<dbReference type="OrthoDB" id="5973229at2"/>
<sequence length="226" mass="23254">MARFLSNQLRVLLAGLLAILPLILTIGGTVWVGTLLFQWAGPGSAFGNIMAGIGLAFVPSPTAAYLIGFLVILLCLYVFGLVVSSQVKSGVVAFIGRIMERAPLIGAVYGLLSRFLGAFGKQGSTDINAMAPVWCFFGGKGGVAVLALLSAPEAVVVGGQPYLAVLVPTAPVPFGGGLLFVPAQWVTPAAIGAEALTSIYVSMGMTAPQFLEPHAAPDTGQIHAKT</sequence>
<evidence type="ECO:0000313" key="2">
    <source>
        <dbReference type="EMBL" id="TXL69620.1"/>
    </source>
</evidence>
<comment type="caution">
    <text evidence="2">The sequence shown here is derived from an EMBL/GenBank/DDBJ whole genome shotgun (WGS) entry which is preliminary data.</text>
</comment>